<name>A0A9N8HTP1_9STRA</name>
<feature type="compositionally biased region" description="Basic residues" evidence="1">
    <location>
        <begin position="144"/>
        <end position="180"/>
    </location>
</feature>
<gene>
    <name evidence="2" type="ORF">SEMRO_1621_G286600.1</name>
</gene>
<organism evidence="2 3">
    <name type="scientific">Seminavis robusta</name>
    <dbReference type="NCBI Taxonomy" id="568900"/>
    <lineage>
        <taxon>Eukaryota</taxon>
        <taxon>Sar</taxon>
        <taxon>Stramenopiles</taxon>
        <taxon>Ochrophyta</taxon>
        <taxon>Bacillariophyta</taxon>
        <taxon>Bacillariophyceae</taxon>
        <taxon>Bacillariophycidae</taxon>
        <taxon>Naviculales</taxon>
        <taxon>Naviculaceae</taxon>
        <taxon>Seminavis</taxon>
    </lineage>
</organism>
<sequence length="188" mass="21935">MPIEKLENLRWKVPHLGNPDSSIRTFAMTCYGTVFNGYRDMQDRVRTVCETDGMACTVPDLPTVPEFWQGILDGRKYLHKLLWTFKDSHKRDVRAGVTDWVVEVLMPITQFTKFKEAMDRKVEEGLQEKMASHGQTRLEDHFNRPQKKSPARTKKSPARTRSRRRSLLQSHRRSNSKRRGSQTQPPLP</sequence>
<reference evidence="2" key="1">
    <citation type="submission" date="2020-06" db="EMBL/GenBank/DDBJ databases">
        <authorList>
            <consortium name="Plant Systems Biology data submission"/>
        </authorList>
    </citation>
    <scope>NUCLEOTIDE SEQUENCE</scope>
    <source>
        <strain evidence="2">D6</strain>
    </source>
</reference>
<protein>
    <submittedName>
        <fullName evidence="2">Uncharacterized protein</fullName>
    </submittedName>
</protein>
<evidence type="ECO:0000313" key="2">
    <source>
        <dbReference type="EMBL" id="CAB9525042.1"/>
    </source>
</evidence>
<feature type="compositionally biased region" description="Basic and acidic residues" evidence="1">
    <location>
        <begin position="125"/>
        <end position="143"/>
    </location>
</feature>
<dbReference type="EMBL" id="CAICTM010001619">
    <property type="protein sequence ID" value="CAB9525042.1"/>
    <property type="molecule type" value="Genomic_DNA"/>
</dbReference>
<keyword evidence="3" id="KW-1185">Reference proteome</keyword>
<evidence type="ECO:0000313" key="3">
    <source>
        <dbReference type="Proteomes" id="UP001153069"/>
    </source>
</evidence>
<comment type="caution">
    <text evidence="2">The sequence shown here is derived from an EMBL/GenBank/DDBJ whole genome shotgun (WGS) entry which is preliminary data.</text>
</comment>
<accession>A0A9N8HTP1</accession>
<dbReference type="Proteomes" id="UP001153069">
    <property type="component" value="Unassembled WGS sequence"/>
</dbReference>
<feature type="region of interest" description="Disordered" evidence="1">
    <location>
        <begin position="125"/>
        <end position="188"/>
    </location>
</feature>
<evidence type="ECO:0000256" key="1">
    <source>
        <dbReference type="SAM" id="MobiDB-lite"/>
    </source>
</evidence>
<dbReference type="AlphaFoldDB" id="A0A9N8HTP1"/>
<proteinExistence type="predicted"/>